<name>A0A2P2PT48_RHIMU</name>
<evidence type="ECO:0000313" key="1">
    <source>
        <dbReference type="EMBL" id="MBX57927.1"/>
    </source>
</evidence>
<accession>A0A2P2PT48</accession>
<proteinExistence type="predicted"/>
<dbReference type="AlphaFoldDB" id="A0A2P2PT48"/>
<sequence>MLNRSNICILQDLARQSNYWTYKIGSDCPSRVPRHQLGQTFQCFQIRMLVLIECQNMKSKGGDLAKIAGVYVYEIVTVMHKREDLKD</sequence>
<reference evidence="1" key="1">
    <citation type="submission" date="2018-02" db="EMBL/GenBank/DDBJ databases">
        <title>Rhizophora mucronata_Transcriptome.</title>
        <authorList>
            <person name="Meera S.P."/>
            <person name="Sreeshan A."/>
            <person name="Augustine A."/>
        </authorList>
    </citation>
    <scope>NUCLEOTIDE SEQUENCE</scope>
    <source>
        <tissue evidence="1">Leaf</tissue>
    </source>
</reference>
<protein>
    <submittedName>
        <fullName evidence="1">Uncharacterized protein</fullName>
    </submittedName>
</protein>
<organism evidence="1">
    <name type="scientific">Rhizophora mucronata</name>
    <name type="common">Asiatic mangrove</name>
    <dbReference type="NCBI Taxonomy" id="61149"/>
    <lineage>
        <taxon>Eukaryota</taxon>
        <taxon>Viridiplantae</taxon>
        <taxon>Streptophyta</taxon>
        <taxon>Embryophyta</taxon>
        <taxon>Tracheophyta</taxon>
        <taxon>Spermatophyta</taxon>
        <taxon>Magnoliopsida</taxon>
        <taxon>eudicotyledons</taxon>
        <taxon>Gunneridae</taxon>
        <taxon>Pentapetalae</taxon>
        <taxon>rosids</taxon>
        <taxon>fabids</taxon>
        <taxon>Malpighiales</taxon>
        <taxon>Rhizophoraceae</taxon>
        <taxon>Rhizophora</taxon>
    </lineage>
</organism>
<dbReference type="EMBL" id="GGEC01077443">
    <property type="protein sequence ID" value="MBX57927.1"/>
    <property type="molecule type" value="Transcribed_RNA"/>
</dbReference>